<dbReference type="InterPro" id="IPR003593">
    <property type="entry name" value="AAA+_ATPase"/>
</dbReference>
<evidence type="ECO:0000313" key="5">
    <source>
        <dbReference type="EMBL" id="KAK1929000.1"/>
    </source>
</evidence>
<dbReference type="Proteomes" id="UP001259832">
    <property type="component" value="Unassembled WGS sequence"/>
</dbReference>
<evidence type="ECO:0000256" key="2">
    <source>
        <dbReference type="RuleBase" id="RU003651"/>
    </source>
</evidence>
<dbReference type="InterPro" id="IPR050747">
    <property type="entry name" value="Mitochondrial_chaperone_BCS1"/>
</dbReference>
<evidence type="ECO:0000259" key="4">
    <source>
        <dbReference type="SMART" id="SM00382"/>
    </source>
</evidence>
<accession>A0AAD9LA56</accession>
<feature type="region of interest" description="Disordered" evidence="3">
    <location>
        <begin position="393"/>
        <end position="412"/>
    </location>
</feature>
<dbReference type="EMBL" id="JASMQC010000054">
    <property type="protein sequence ID" value="KAK1929000.1"/>
    <property type="molecule type" value="Genomic_DNA"/>
</dbReference>
<dbReference type="GO" id="GO:0005524">
    <property type="term" value="F:ATP binding"/>
    <property type="evidence" value="ECO:0007669"/>
    <property type="project" value="UniProtKB-KW"/>
</dbReference>
<dbReference type="PROSITE" id="PS00674">
    <property type="entry name" value="AAA"/>
    <property type="match status" value="1"/>
</dbReference>
<keyword evidence="6" id="KW-1185">Reference proteome</keyword>
<dbReference type="InterPro" id="IPR003959">
    <property type="entry name" value="ATPase_AAA_core"/>
</dbReference>
<evidence type="ECO:0000313" key="6">
    <source>
        <dbReference type="Proteomes" id="UP001259832"/>
    </source>
</evidence>
<dbReference type="InterPro" id="IPR003960">
    <property type="entry name" value="ATPase_AAA_CS"/>
</dbReference>
<dbReference type="GO" id="GO:0016887">
    <property type="term" value="F:ATP hydrolysis activity"/>
    <property type="evidence" value="ECO:0007669"/>
    <property type="project" value="InterPro"/>
</dbReference>
<dbReference type="SMART" id="SM00382">
    <property type="entry name" value="AAA"/>
    <property type="match status" value="1"/>
</dbReference>
<comment type="caution">
    <text evidence="5">The sequence shown here is derived from an EMBL/GenBank/DDBJ whole genome shotgun (WGS) entry which is preliminary data.</text>
</comment>
<dbReference type="PANTHER" id="PTHR23070">
    <property type="entry name" value="BCS1 AAA-TYPE ATPASE"/>
    <property type="match status" value="1"/>
</dbReference>
<proteinExistence type="inferred from homology"/>
<dbReference type="InterPro" id="IPR027417">
    <property type="entry name" value="P-loop_NTPase"/>
</dbReference>
<dbReference type="Pfam" id="PF00004">
    <property type="entry name" value="AAA"/>
    <property type="match status" value="2"/>
</dbReference>
<name>A0AAD9LA56_9STRA</name>
<dbReference type="SUPFAM" id="SSF52540">
    <property type="entry name" value="P-loop containing nucleoside triphosphate hydrolases"/>
    <property type="match status" value="1"/>
</dbReference>
<dbReference type="AlphaFoldDB" id="A0AAD9LA56"/>
<evidence type="ECO:0000256" key="1">
    <source>
        <dbReference type="ARBA" id="ARBA00007448"/>
    </source>
</evidence>
<evidence type="ECO:0000256" key="3">
    <source>
        <dbReference type="SAM" id="MobiDB-lite"/>
    </source>
</evidence>
<keyword evidence="2" id="KW-0067">ATP-binding</keyword>
<feature type="domain" description="AAA+ ATPase" evidence="4">
    <location>
        <begin position="307"/>
        <end position="544"/>
    </location>
</feature>
<protein>
    <submittedName>
        <fullName evidence="5">AAA family ATPase</fullName>
    </submittedName>
</protein>
<gene>
    <name evidence="5" type="ORF">P3T76_015534</name>
</gene>
<sequence length="605" mass="67557">MSTSTALEFGVINTLRTGNAVYDLMVCMVVPAVVQRIANSGQDALGIVKAVFAFLCCLFFPREYVTHVVETKQVSGENRTYRLDNDDSKGNELLQKAIQLYLTEHLDLQDKSGRYDLLERPNAKELLVEKEFNHIDLEKQKHIKALLEQSASPEVAKLGVSLLPPLDRWVLVEEGVEFMNETKKNDDDKATTIQETKTLFHLRSNLPDGPERIDAFVEKAFAFYRDIENKKFRSDTSRYMYVRSSDRPAATDTDDESKLSAPYHKRYALGNDKTFDNVFFAEKEPLLQLLDHFENKTGKFAIEGFPNKVGLLLYGPPGTGKTSVIKAVAEKTGRHIVNISLGKVKTNQELMDAMFDLRYAVDGLDLPVRMNFKDIVFVMEDIDCASSVVASREDGASTPVTAKAAEDEDNSVDSATVEDGAVEEADTTPSLGRFLRREQNAPQFFGPGPGMMDLEDDDDDGFLSALLQSQMDFEGFGPKMKGGFVSSSNSTDKLNLAGVLNVLDGVIDCPGRIVIMTTNHPEMLDPALVRPGRISKKLHLGYMSTVEMEKMYSYYFSTELNPDQRRRLQTLEGSNRVFTPADIEELCAENDSIDTALDQMLKGTE</sequence>
<comment type="similarity">
    <text evidence="1">Belongs to the AAA ATPase family. BCS1 subfamily.</text>
</comment>
<reference evidence="5" key="1">
    <citation type="submission" date="2023-08" db="EMBL/GenBank/DDBJ databases">
        <title>Reference Genome Resource for the Citrus Pathogen Phytophthora citrophthora.</title>
        <authorList>
            <person name="Moller H."/>
            <person name="Coetzee B."/>
            <person name="Rose L.J."/>
            <person name="Van Niekerk J.M."/>
        </authorList>
    </citation>
    <scope>NUCLEOTIDE SEQUENCE</scope>
    <source>
        <strain evidence="5">STE-U-9442</strain>
    </source>
</reference>
<keyword evidence="2" id="KW-0547">Nucleotide-binding</keyword>
<dbReference type="Gene3D" id="3.40.50.300">
    <property type="entry name" value="P-loop containing nucleotide triphosphate hydrolases"/>
    <property type="match status" value="2"/>
</dbReference>
<organism evidence="5 6">
    <name type="scientific">Phytophthora citrophthora</name>
    <dbReference type="NCBI Taxonomy" id="4793"/>
    <lineage>
        <taxon>Eukaryota</taxon>
        <taxon>Sar</taxon>
        <taxon>Stramenopiles</taxon>
        <taxon>Oomycota</taxon>
        <taxon>Peronosporomycetes</taxon>
        <taxon>Peronosporales</taxon>
        <taxon>Peronosporaceae</taxon>
        <taxon>Phytophthora</taxon>
    </lineage>
</organism>